<feature type="non-terminal residue" evidence="1">
    <location>
        <position position="157"/>
    </location>
</feature>
<accession>A0A6J4JF54</accession>
<organism evidence="1">
    <name type="scientific">uncultured Acidimicrobiales bacterium</name>
    <dbReference type="NCBI Taxonomy" id="310071"/>
    <lineage>
        <taxon>Bacteria</taxon>
        <taxon>Bacillati</taxon>
        <taxon>Actinomycetota</taxon>
        <taxon>Acidimicrobiia</taxon>
        <taxon>Acidimicrobiales</taxon>
        <taxon>environmental samples</taxon>
    </lineage>
</organism>
<reference evidence="1" key="1">
    <citation type="submission" date="2020-02" db="EMBL/GenBank/DDBJ databases">
        <authorList>
            <person name="Meier V. D."/>
        </authorList>
    </citation>
    <scope>NUCLEOTIDE SEQUENCE</scope>
    <source>
        <strain evidence="1">AVDCRST_MAG76</strain>
    </source>
</reference>
<name>A0A6J4JF54_9ACTN</name>
<gene>
    <name evidence="1" type="ORF">AVDCRST_MAG76-3756</name>
</gene>
<evidence type="ECO:0000313" key="1">
    <source>
        <dbReference type="EMBL" id="CAA9277244.1"/>
    </source>
</evidence>
<protein>
    <submittedName>
        <fullName evidence="1">Uncharacterized protein</fullName>
    </submittedName>
</protein>
<proteinExistence type="predicted"/>
<dbReference type="AlphaFoldDB" id="A0A6J4JF54"/>
<feature type="non-terminal residue" evidence="1">
    <location>
        <position position="1"/>
    </location>
</feature>
<dbReference type="EMBL" id="CADCSZ010000221">
    <property type="protein sequence ID" value="CAA9277244.1"/>
    <property type="molecule type" value="Genomic_DNA"/>
</dbReference>
<sequence>WPPRSRSWPCTGPSSCCGGPRPWPWLVWRPWCWRRPSPSPPFLPSCGRRSYWPPPRGWCWRCGCPGSCTGAGATGWAARRWSCDTACSPCGARSYPTSGCSTWTWRRGRSSGPSAWPGSRCTPLRRAATPRSPVSSWPEPRRCGAWCSTGPRSATVS</sequence>